<dbReference type="PANTHER" id="PTHR22726:SF1">
    <property type="entry name" value="METALLOENDOPEPTIDASE OMA1, MITOCHONDRIAL"/>
    <property type="match status" value="1"/>
</dbReference>
<dbReference type="Gene3D" id="3.30.2010.10">
    <property type="entry name" value="Metalloproteases ('zincins'), catalytic domain"/>
    <property type="match status" value="1"/>
</dbReference>
<comment type="similarity">
    <text evidence="6">Belongs to the peptidase M48 family.</text>
</comment>
<dbReference type="KEGG" id="geo:Geob_0884"/>
<comment type="cofactor">
    <cofactor evidence="6">
        <name>Zn(2+)</name>
        <dbReference type="ChEBI" id="CHEBI:29105"/>
    </cofactor>
    <text evidence="6">Binds 1 zinc ion per subunit.</text>
</comment>
<dbReference type="InterPro" id="IPR051156">
    <property type="entry name" value="Mito/Outer_Membr_Metalloprot"/>
</dbReference>
<evidence type="ECO:0000256" key="5">
    <source>
        <dbReference type="ARBA" id="ARBA00023049"/>
    </source>
</evidence>
<dbReference type="Proteomes" id="UP000007721">
    <property type="component" value="Chromosome"/>
</dbReference>
<evidence type="ECO:0000313" key="8">
    <source>
        <dbReference type="EMBL" id="ACM19246.1"/>
    </source>
</evidence>
<name>B9M1V0_GEODF</name>
<gene>
    <name evidence="8" type="ordered locus">Geob_0884</name>
</gene>
<dbReference type="PROSITE" id="PS51257">
    <property type="entry name" value="PROKAR_LIPOPROTEIN"/>
    <property type="match status" value="1"/>
</dbReference>
<dbReference type="GO" id="GO:0016020">
    <property type="term" value="C:membrane"/>
    <property type="evidence" value="ECO:0007669"/>
    <property type="project" value="TreeGrafter"/>
</dbReference>
<evidence type="ECO:0000256" key="1">
    <source>
        <dbReference type="ARBA" id="ARBA00022670"/>
    </source>
</evidence>
<dbReference type="GO" id="GO:0004222">
    <property type="term" value="F:metalloendopeptidase activity"/>
    <property type="evidence" value="ECO:0007669"/>
    <property type="project" value="InterPro"/>
</dbReference>
<keyword evidence="4 6" id="KW-0862">Zinc</keyword>
<keyword evidence="3 6" id="KW-0378">Hydrolase</keyword>
<dbReference type="PANTHER" id="PTHR22726">
    <property type="entry name" value="METALLOENDOPEPTIDASE OMA1"/>
    <property type="match status" value="1"/>
</dbReference>
<reference evidence="8 9" key="1">
    <citation type="submission" date="2009-01" db="EMBL/GenBank/DDBJ databases">
        <title>Complete sequence of Geobacter sp. FRC-32.</title>
        <authorList>
            <consortium name="US DOE Joint Genome Institute"/>
            <person name="Lucas S."/>
            <person name="Copeland A."/>
            <person name="Lapidus A."/>
            <person name="Glavina del Rio T."/>
            <person name="Dalin E."/>
            <person name="Tice H."/>
            <person name="Bruce D."/>
            <person name="Goodwin L."/>
            <person name="Pitluck S."/>
            <person name="Saunders E."/>
            <person name="Brettin T."/>
            <person name="Detter J.C."/>
            <person name="Han C."/>
            <person name="Larimer F."/>
            <person name="Land M."/>
            <person name="Hauser L."/>
            <person name="Kyrpides N."/>
            <person name="Ovchinnikova G."/>
            <person name="Kostka J."/>
            <person name="Richardson P."/>
        </authorList>
    </citation>
    <scope>NUCLEOTIDE SEQUENCE [LARGE SCALE GENOMIC DNA]</scope>
    <source>
        <strain evidence="9">DSM 22248 / JCM 15807 / FRC-32</strain>
    </source>
</reference>
<keyword evidence="9" id="KW-1185">Reference proteome</keyword>
<keyword evidence="1 6" id="KW-0645">Protease</keyword>
<dbReference type="EMBL" id="CP001390">
    <property type="protein sequence ID" value="ACM19246.1"/>
    <property type="molecule type" value="Genomic_DNA"/>
</dbReference>
<accession>B9M1V0</accession>
<dbReference type="InterPro" id="IPR001915">
    <property type="entry name" value="Peptidase_M48"/>
</dbReference>
<evidence type="ECO:0000256" key="4">
    <source>
        <dbReference type="ARBA" id="ARBA00022833"/>
    </source>
</evidence>
<dbReference type="STRING" id="316067.Geob_0884"/>
<dbReference type="HOGENOM" id="CLU_029002_5_2_7"/>
<evidence type="ECO:0000256" key="2">
    <source>
        <dbReference type="ARBA" id="ARBA00022723"/>
    </source>
</evidence>
<proteinExistence type="inferred from homology"/>
<dbReference type="OrthoDB" id="9810445at2"/>
<dbReference type="AlphaFoldDB" id="B9M1V0"/>
<sequence>MTRKLLYMALAGSLLLTGCRLENLSAEQINLITSSVSSTFKAARPISEEEEYYVGRAVAAKILTSYRLVNNRNLTDYVNLVGQAVAIHSEKPFTFGGYHFAVLDSSEMNAFACPGGIIFITRGMVAAVKNEDELAAVLAHEVGHINHRDGIGAISQSRWTEALTTIGSEAAKTYGSKDVAKLVGLFEGSIDDVFKTLVVNGYGRSQEYAADQASLNYLTATGYDPHALKAFLDRLVSRSKGSEGGIMKTHPATRDRVDNVAANMPQQQADTAHFKERSRRFASMMGK</sequence>
<dbReference type="eggNOG" id="COG4783">
    <property type="taxonomic scope" value="Bacteria"/>
</dbReference>
<feature type="domain" description="Peptidase M48" evidence="7">
    <location>
        <begin position="77"/>
        <end position="260"/>
    </location>
</feature>
<organism evidence="8 9">
    <name type="scientific">Geotalea daltonii (strain DSM 22248 / JCM 15807 / FRC-32)</name>
    <name type="common">Geobacter daltonii</name>
    <dbReference type="NCBI Taxonomy" id="316067"/>
    <lineage>
        <taxon>Bacteria</taxon>
        <taxon>Pseudomonadati</taxon>
        <taxon>Thermodesulfobacteriota</taxon>
        <taxon>Desulfuromonadia</taxon>
        <taxon>Geobacterales</taxon>
        <taxon>Geobacteraceae</taxon>
        <taxon>Geotalea</taxon>
    </lineage>
</organism>
<dbReference type="GO" id="GO:0046872">
    <property type="term" value="F:metal ion binding"/>
    <property type="evidence" value="ECO:0007669"/>
    <property type="project" value="UniProtKB-KW"/>
</dbReference>
<keyword evidence="5 6" id="KW-0482">Metalloprotease</keyword>
<evidence type="ECO:0000313" key="9">
    <source>
        <dbReference type="Proteomes" id="UP000007721"/>
    </source>
</evidence>
<dbReference type="Pfam" id="PF01435">
    <property type="entry name" value="Peptidase_M48"/>
    <property type="match status" value="1"/>
</dbReference>
<dbReference type="GO" id="GO:0051603">
    <property type="term" value="P:proteolysis involved in protein catabolic process"/>
    <property type="evidence" value="ECO:0007669"/>
    <property type="project" value="TreeGrafter"/>
</dbReference>
<keyword evidence="8" id="KW-0449">Lipoprotein</keyword>
<evidence type="ECO:0000259" key="7">
    <source>
        <dbReference type="Pfam" id="PF01435"/>
    </source>
</evidence>
<evidence type="ECO:0000256" key="3">
    <source>
        <dbReference type="ARBA" id="ARBA00022801"/>
    </source>
</evidence>
<evidence type="ECO:0000256" key="6">
    <source>
        <dbReference type="RuleBase" id="RU003983"/>
    </source>
</evidence>
<keyword evidence="2" id="KW-0479">Metal-binding</keyword>
<protein>
    <submittedName>
        <fullName evidence="8">Peptidase lipoprotein, M48 family</fullName>
    </submittedName>
</protein>
<dbReference type="RefSeq" id="WP_012645975.1">
    <property type="nucleotide sequence ID" value="NC_011979.1"/>
</dbReference>